<evidence type="ECO:0000313" key="4">
    <source>
        <dbReference type="EMBL" id="ONF42546.1"/>
    </source>
</evidence>
<evidence type="ECO:0000256" key="2">
    <source>
        <dbReference type="ARBA" id="ARBA00022839"/>
    </source>
</evidence>
<evidence type="ECO:0000259" key="3">
    <source>
        <dbReference type="SMART" id="SM00479"/>
    </source>
</evidence>
<dbReference type="GO" id="GO:0045004">
    <property type="term" value="P:DNA replication proofreading"/>
    <property type="evidence" value="ECO:0007669"/>
    <property type="project" value="TreeGrafter"/>
</dbReference>
<organism evidence="4 5">
    <name type="scientific">Marinobacter lutaoensis</name>
    <dbReference type="NCBI Taxonomy" id="135739"/>
    <lineage>
        <taxon>Bacteria</taxon>
        <taxon>Pseudomonadati</taxon>
        <taxon>Pseudomonadota</taxon>
        <taxon>Gammaproteobacteria</taxon>
        <taxon>Pseudomonadales</taxon>
        <taxon>Marinobacteraceae</taxon>
        <taxon>Marinobacter</taxon>
    </lineage>
</organism>
<dbReference type="Pfam" id="PF00929">
    <property type="entry name" value="RNase_T"/>
    <property type="match status" value="1"/>
</dbReference>
<keyword evidence="5" id="KW-1185">Reference proteome</keyword>
<dbReference type="EMBL" id="MSCW01000009">
    <property type="protein sequence ID" value="ONF42546.1"/>
    <property type="molecule type" value="Genomic_DNA"/>
</dbReference>
<evidence type="ECO:0000313" key="5">
    <source>
        <dbReference type="Proteomes" id="UP000189339"/>
    </source>
</evidence>
<dbReference type="NCBIfam" id="NF006615">
    <property type="entry name" value="PRK09182.1"/>
    <property type="match status" value="1"/>
</dbReference>
<dbReference type="GO" id="GO:0003676">
    <property type="term" value="F:nucleic acid binding"/>
    <property type="evidence" value="ECO:0007669"/>
    <property type="project" value="InterPro"/>
</dbReference>
<proteinExistence type="predicted"/>
<dbReference type="RefSeq" id="WP_076725491.1">
    <property type="nucleotide sequence ID" value="NZ_MSCW01000009.1"/>
</dbReference>
<dbReference type="InterPro" id="IPR012337">
    <property type="entry name" value="RNaseH-like_sf"/>
</dbReference>
<dbReference type="OrthoDB" id="9803913at2"/>
<dbReference type="AlphaFoldDB" id="A0A1V2DQ62"/>
<name>A0A1V2DQ62_9GAMM</name>
<evidence type="ECO:0000256" key="1">
    <source>
        <dbReference type="ARBA" id="ARBA00022722"/>
    </source>
</evidence>
<dbReference type="Gene3D" id="3.30.420.10">
    <property type="entry name" value="Ribonuclease H-like superfamily/Ribonuclease H"/>
    <property type="match status" value="1"/>
</dbReference>
<dbReference type="STRING" id="135739.BTO32_15165"/>
<dbReference type="Proteomes" id="UP000189339">
    <property type="component" value="Unassembled WGS sequence"/>
</dbReference>
<dbReference type="PANTHER" id="PTHR30231:SF37">
    <property type="entry name" value="EXODEOXYRIBONUCLEASE 10"/>
    <property type="match status" value="1"/>
</dbReference>
<reference evidence="4 5" key="1">
    <citation type="submission" date="2016-12" db="EMBL/GenBank/DDBJ databases">
        <title>Marinobacter lutaoensis whole genome sequencing.</title>
        <authorList>
            <person name="Verma A."/>
            <person name="Krishnamurthi S."/>
        </authorList>
    </citation>
    <scope>NUCLEOTIDE SEQUENCE [LARGE SCALE GENOMIC DNA]</scope>
    <source>
        <strain evidence="4 5">T5054</strain>
    </source>
</reference>
<dbReference type="InterPro" id="IPR036397">
    <property type="entry name" value="RNaseH_sf"/>
</dbReference>
<dbReference type="InterPro" id="IPR013520">
    <property type="entry name" value="Ribonucl_H"/>
</dbReference>
<keyword evidence="2" id="KW-0378">Hydrolase</keyword>
<keyword evidence="2" id="KW-0269">Exonuclease</keyword>
<dbReference type="GO" id="GO:0005829">
    <property type="term" value="C:cytosol"/>
    <property type="evidence" value="ECO:0007669"/>
    <property type="project" value="TreeGrafter"/>
</dbReference>
<dbReference type="GO" id="GO:0008408">
    <property type="term" value="F:3'-5' exonuclease activity"/>
    <property type="evidence" value="ECO:0007669"/>
    <property type="project" value="TreeGrafter"/>
</dbReference>
<feature type="domain" description="Exonuclease" evidence="3">
    <location>
        <begin position="46"/>
        <end position="212"/>
    </location>
</feature>
<keyword evidence="1" id="KW-0540">Nuclease</keyword>
<gene>
    <name evidence="4" type="ORF">BTO32_15165</name>
</gene>
<comment type="caution">
    <text evidence="4">The sequence shown here is derived from an EMBL/GenBank/DDBJ whole genome shotgun (WGS) entry which is preliminary data.</text>
</comment>
<dbReference type="SMART" id="SM00479">
    <property type="entry name" value="EXOIII"/>
    <property type="match status" value="1"/>
</dbReference>
<dbReference type="PANTHER" id="PTHR30231">
    <property type="entry name" value="DNA POLYMERASE III SUBUNIT EPSILON"/>
    <property type="match status" value="1"/>
</dbReference>
<accession>A0A1V2DQ62</accession>
<sequence length="290" mass="32909">MAFPLGRIEEIQKKPDNFRLLERVPWTQEGVSFPYDVSAPVGDEVPVLFLDHETTGFDHENDAIIELGMVKALVSPSTGQVATLISVTSLYNDPGFPIPEVITDITGITDAMVSGQTIETDDILDWFSDDPIVVAHNASFDRPFFDEQFPALDRLRWACSQQDVPWREMGFESAKLEYLLLKRGYFYDGHRAATDCLALAFLLTNVNKASRALFANESKVQYQVKAWGSPFNCKDALKSRGYRWAPEEKVWHTMVKEDDLRDELEALSLLYSSGGERAEIIKLTSRDRYR</sequence>
<protein>
    <submittedName>
        <fullName evidence="4">DNA polymerase III subunit epsilon</fullName>
    </submittedName>
</protein>
<dbReference type="SUPFAM" id="SSF53098">
    <property type="entry name" value="Ribonuclease H-like"/>
    <property type="match status" value="1"/>
</dbReference>
<dbReference type="CDD" id="cd06127">
    <property type="entry name" value="DEDDh"/>
    <property type="match status" value="1"/>
</dbReference>